<evidence type="ECO:0000313" key="4">
    <source>
        <dbReference type="Proteomes" id="UP000198417"/>
    </source>
</evidence>
<keyword evidence="1" id="KW-0812">Transmembrane</keyword>
<dbReference type="EMBL" id="FZNN01000014">
    <property type="protein sequence ID" value="SNR66188.1"/>
    <property type="molecule type" value="Genomic_DNA"/>
</dbReference>
<feature type="transmembrane region" description="Helical" evidence="1">
    <location>
        <begin position="12"/>
        <end position="31"/>
    </location>
</feature>
<keyword evidence="1" id="KW-1133">Transmembrane helix</keyword>
<protein>
    <recommendedName>
        <fullName evidence="2">Flavinylation-associated cytochrome domain-containing protein</fullName>
    </recommendedName>
</protein>
<proteinExistence type="predicted"/>
<evidence type="ECO:0000259" key="2">
    <source>
        <dbReference type="Pfam" id="PF14358"/>
    </source>
</evidence>
<reference evidence="3 4" key="1">
    <citation type="submission" date="2017-06" db="EMBL/GenBank/DDBJ databases">
        <authorList>
            <person name="Kim H.J."/>
            <person name="Triplett B.A."/>
        </authorList>
    </citation>
    <scope>NUCLEOTIDE SEQUENCE [LARGE SCALE GENOMIC DNA]</scope>
    <source>
        <strain evidence="3 4">DSM 29052</strain>
    </source>
</reference>
<dbReference type="Pfam" id="PF14358">
    <property type="entry name" value="DUF4405"/>
    <property type="match status" value="1"/>
</dbReference>
<accession>A0A238Y5U9</accession>
<feature type="transmembrane region" description="Helical" evidence="1">
    <location>
        <begin position="71"/>
        <end position="94"/>
    </location>
</feature>
<evidence type="ECO:0000256" key="1">
    <source>
        <dbReference type="SAM" id="Phobius"/>
    </source>
</evidence>
<feature type="domain" description="Flavinylation-associated cytochrome" evidence="2">
    <location>
        <begin position="10"/>
        <end position="61"/>
    </location>
</feature>
<keyword evidence="4" id="KW-1185">Reference proteome</keyword>
<organism evidence="3 4">
    <name type="scientific">Puniceibacterium sediminis</name>
    <dbReference type="NCBI Taxonomy" id="1608407"/>
    <lineage>
        <taxon>Bacteria</taxon>
        <taxon>Pseudomonadati</taxon>
        <taxon>Pseudomonadota</taxon>
        <taxon>Alphaproteobacteria</taxon>
        <taxon>Rhodobacterales</taxon>
        <taxon>Paracoccaceae</taxon>
        <taxon>Puniceibacterium</taxon>
    </lineage>
</organism>
<dbReference type="InterPro" id="IPR025517">
    <property type="entry name" value="DUF4405"/>
</dbReference>
<gene>
    <name evidence="3" type="ORF">SAMN06265370_114126</name>
</gene>
<name>A0A238Y5U9_9RHOB</name>
<dbReference type="AlphaFoldDB" id="A0A238Y5U9"/>
<feature type="transmembrane region" description="Helical" evidence="1">
    <location>
        <begin position="37"/>
        <end position="59"/>
    </location>
</feature>
<evidence type="ECO:0000313" key="3">
    <source>
        <dbReference type="EMBL" id="SNR66188.1"/>
    </source>
</evidence>
<dbReference type="Proteomes" id="UP000198417">
    <property type="component" value="Unassembled WGS sequence"/>
</dbReference>
<keyword evidence="1" id="KW-0472">Membrane</keyword>
<sequence length="170" mass="18885">MLTTIPLRRWATPLTIGSFLLMAGTGISMFFDWNPGLVTVVHQWFSWAFLIAAVAHVVLNFRPFKSYLKSVWGRASIAIFGVLLILSFFTWGLITGPQMKDRIEHSLVVAPISALAQVAVVPVDELLQRFEANGFVATPDESIHDLVVRYGGDENFPLAIVFLPERVSSP</sequence>
<dbReference type="OrthoDB" id="5363112at2"/>
<dbReference type="RefSeq" id="WP_089271998.1">
    <property type="nucleotide sequence ID" value="NZ_FZNN01000014.1"/>
</dbReference>